<dbReference type="GO" id="GO:0005886">
    <property type="term" value="C:plasma membrane"/>
    <property type="evidence" value="ECO:0007669"/>
    <property type="project" value="UniProtKB-SubCell"/>
</dbReference>
<dbReference type="EMBL" id="GEZM01084845">
    <property type="protein sequence ID" value="JAV60523.1"/>
    <property type="molecule type" value="Transcribed_RNA"/>
</dbReference>
<evidence type="ECO:0000256" key="6">
    <source>
        <dbReference type="ARBA" id="ARBA00023136"/>
    </source>
</evidence>
<dbReference type="AlphaFoldDB" id="A0A1Y1KJ13"/>
<dbReference type="PANTHER" id="PTHR42643:SF24">
    <property type="entry name" value="IONOTROPIC RECEPTOR 60A"/>
    <property type="match status" value="1"/>
</dbReference>
<evidence type="ECO:0000256" key="3">
    <source>
        <dbReference type="ARBA" id="ARBA00022475"/>
    </source>
</evidence>
<dbReference type="Pfam" id="PF00060">
    <property type="entry name" value="Lig_chan"/>
    <property type="match status" value="1"/>
</dbReference>
<dbReference type="EMBL" id="GEZM01084824">
    <property type="protein sequence ID" value="JAV60621.1"/>
    <property type="molecule type" value="Transcribed_RNA"/>
</dbReference>
<dbReference type="EMBL" id="GEZM01084825">
    <property type="protein sequence ID" value="JAV60616.1"/>
    <property type="molecule type" value="Transcribed_RNA"/>
</dbReference>
<evidence type="ECO:0000256" key="5">
    <source>
        <dbReference type="ARBA" id="ARBA00022989"/>
    </source>
</evidence>
<dbReference type="InterPro" id="IPR001320">
    <property type="entry name" value="Iontro_rcpt_C"/>
</dbReference>
<dbReference type="EMBL" id="GEZM01084839">
    <property type="protein sequence ID" value="JAV60550.1"/>
    <property type="molecule type" value="Transcribed_RNA"/>
</dbReference>
<dbReference type="EMBL" id="GEZM01084848">
    <property type="protein sequence ID" value="JAV60511.1"/>
    <property type="molecule type" value="Transcribed_RNA"/>
</dbReference>
<evidence type="ECO:0000313" key="11">
    <source>
        <dbReference type="EMBL" id="JAV60588.1"/>
    </source>
</evidence>
<dbReference type="GO" id="GO:0015276">
    <property type="term" value="F:ligand-gated monoatomic ion channel activity"/>
    <property type="evidence" value="ECO:0007669"/>
    <property type="project" value="InterPro"/>
</dbReference>
<organism evidence="11">
    <name type="scientific">Photinus pyralis</name>
    <name type="common">Common eastern firefly</name>
    <name type="synonym">Lampyris pyralis</name>
    <dbReference type="NCBI Taxonomy" id="7054"/>
    <lineage>
        <taxon>Eukaryota</taxon>
        <taxon>Metazoa</taxon>
        <taxon>Ecdysozoa</taxon>
        <taxon>Arthropoda</taxon>
        <taxon>Hexapoda</taxon>
        <taxon>Insecta</taxon>
        <taxon>Pterygota</taxon>
        <taxon>Neoptera</taxon>
        <taxon>Endopterygota</taxon>
        <taxon>Coleoptera</taxon>
        <taxon>Polyphaga</taxon>
        <taxon>Elateriformia</taxon>
        <taxon>Elateroidea</taxon>
        <taxon>Lampyridae</taxon>
        <taxon>Lampyrinae</taxon>
        <taxon>Photinus</taxon>
    </lineage>
</organism>
<feature type="transmembrane region" description="Helical" evidence="9">
    <location>
        <begin position="412"/>
        <end position="437"/>
    </location>
</feature>
<feature type="domain" description="Ionotropic glutamate receptor C-terminal" evidence="10">
    <location>
        <begin position="152"/>
        <end position="258"/>
    </location>
</feature>
<evidence type="ECO:0000256" key="4">
    <source>
        <dbReference type="ARBA" id="ARBA00022692"/>
    </source>
</evidence>
<feature type="transmembrane region" description="Helical" evidence="9">
    <location>
        <begin position="154"/>
        <end position="174"/>
    </location>
</feature>
<keyword evidence="4 9" id="KW-0812">Transmembrane</keyword>
<evidence type="ECO:0000256" key="8">
    <source>
        <dbReference type="ARBA" id="ARBA00023180"/>
    </source>
</evidence>
<dbReference type="EMBL" id="GEZM01084832">
    <property type="protein sequence ID" value="JAV60588.1"/>
    <property type="molecule type" value="Transcribed_RNA"/>
</dbReference>
<keyword evidence="5 9" id="KW-1133">Transmembrane helix</keyword>
<dbReference type="Gene3D" id="1.10.287.70">
    <property type="match status" value="1"/>
</dbReference>
<evidence type="ECO:0000259" key="10">
    <source>
        <dbReference type="Pfam" id="PF00060"/>
    </source>
</evidence>
<keyword evidence="6 9" id="KW-0472">Membrane</keyword>
<dbReference type="SUPFAM" id="SSF53850">
    <property type="entry name" value="Periplasmic binding protein-like II"/>
    <property type="match status" value="1"/>
</dbReference>
<name>A0A1Y1KJ13_PHOPY</name>
<dbReference type="EMBL" id="GEZM01084816">
    <property type="protein sequence ID" value="JAV60660.1"/>
    <property type="molecule type" value="Transcribed_RNA"/>
</dbReference>
<dbReference type="EMBL" id="GEZM01084830">
    <property type="protein sequence ID" value="JAV60597.1"/>
    <property type="molecule type" value="Transcribed_RNA"/>
</dbReference>
<evidence type="ECO:0000256" key="7">
    <source>
        <dbReference type="ARBA" id="ARBA00023170"/>
    </source>
</evidence>
<feature type="transmembrane region" description="Helical" evidence="9">
    <location>
        <begin position="186"/>
        <end position="202"/>
    </location>
</feature>
<keyword evidence="3" id="KW-1003">Cell membrane</keyword>
<evidence type="ECO:0000256" key="9">
    <source>
        <dbReference type="SAM" id="Phobius"/>
    </source>
</evidence>
<feature type="transmembrane region" description="Helical" evidence="9">
    <location>
        <begin position="222"/>
        <end position="246"/>
    </location>
</feature>
<dbReference type="EMBL" id="GEZM01084833">
    <property type="protein sequence ID" value="JAV60581.1"/>
    <property type="molecule type" value="Transcribed_RNA"/>
</dbReference>
<evidence type="ECO:0000256" key="2">
    <source>
        <dbReference type="ARBA" id="ARBA00008685"/>
    </source>
</evidence>
<keyword evidence="7" id="KW-0675">Receptor</keyword>
<reference evidence="11" key="1">
    <citation type="journal article" date="2016" name="Sci. Rep.">
        <title>Molecular characterization of firefly nuptial gifts: a multi-omics approach sheds light on postcopulatory sexual selection.</title>
        <authorList>
            <person name="Al-Wathiqui N."/>
            <person name="Fallon T.R."/>
            <person name="South A."/>
            <person name="Weng J.K."/>
            <person name="Lewis S.M."/>
        </authorList>
    </citation>
    <scope>NUCLEOTIDE SEQUENCE</scope>
</reference>
<dbReference type="EMBL" id="GEZM01084852">
    <property type="protein sequence ID" value="JAV60493.1"/>
    <property type="molecule type" value="Transcribed_RNA"/>
</dbReference>
<sequence length="508" mass="57905">MFSLLNKTCNPYLANLADDKIVINALGRDLVGQHLTIATTQNPPLNYAEWENGKWIGKGIAFEFIKYIQDRYPFNYTVTVPPDIVLGNKTAGVFGLMGDQKADIAAAFLPKIDAYNHFVDYSPTLDVGEWVVFMKRPIQSATGSGLLAPFTFEVWILILIFLLGMAPVVSFFIFLHKKLCPGEQNLPSHIFSALWFVYGAIVKQGSTMLPSADSTRLIFATWWIFITVLTAFYTANLTAFLTLSVFTLPVAKPEDIGDKGYTWVTDRGNTIEEAADNVLKDALKGSKGHYVYESRDSIVYDIVMKKDYLYLGEKPQVDHIMYREWLVRASEDLLESLRCVYVITTWPVLARERVFLYKKDFKFKRLFDHIILHLMEGGCVKYKVRFGLPKAPVCPLDLKSIERQLRNTDFLLTYYVISTGYGLSFLSFVLEFLFGLICRSQLYVREEKPRSPFQSTSPTLPPAYHTLFDAQYNHTNGEKPNGNDYWVEPTHQGRNVGPRPSILIQYAQ</sequence>
<comment type="subcellular location">
    <subcellularLocation>
        <location evidence="1">Cell membrane</location>
        <topology evidence="1">Multi-pass membrane protein</topology>
    </subcellularLocation>
</comment>
<comment type="similarity">
    <text evidence="2">Belongs to the glutamate-gated ion channel (TC 1.A.10.1) family.</text>
</comment>
<dbReference type="EMBL" id="GEZM01084849">
    <property type="protein sequence ID" value="JAV60506.1"/>
    <property type="molecule type" value="Transcribed_RNA"/>
</dbReference>
<protein>
    <recommendedName>
        <fullName evidence="10">Ionotropic glutamate receptor C-terminal domain-containing protein</fullName>
    </recommendedName>
</protein>
<proteinExistence type="inferred from homology"/>
<accession>A0A1Y1KJ13</accession>
<dbReference type="GO" id="GO:0050906">
    <property type="term" value="P:detection of stimulus involved in sensory perception"/>
    <property type="evidence" value="ECO:0007669"/>
    <property type="project" value="UniProtKB-ARBA"/>
</dbReference>
<dbReference type="Gene3D" id="3.40.190.10">
    <property type="entry name" value="Periplasmic binding protein-like II"/>
    <property type="match status" value="1"/>
</dbReference>
<evidence type="ECO:0000256" key="1">
    <source>
        <dbReference type="ARBA" id="ARBA00004651"/>
    </source>
</evidence>
<dbReference type="InterPro" id="IPR052192">
    <property type="entry name" value="Insect_Ionotropic_Sensory_Rcpt"/>
</dbReference>
<dbReference type="PANTHER" id="PTHR42643">
    <property type="entry name" value="IONOTROPIC RECEPTOR 20A-RELATED"/>
    <property type="match status" value="1"/>
</dbReference>
<dbReference type="EMBL" id="GEZM01084837">
    <property type="protein sequence ID" value="JAV60558.1"/>
    <property type="molecule type" value="Transcribed_RNA"/>
</dbReference>
<keyword evidence="8" id="KW-0325">Glycoprotein</keyword>